<comment type="caution">
    <text evidence="3">The sequence shown here is derived from an EMBL/GenBank/DDBJ whole genome shotgun (WGS) entry which is preliminary data.</text>
</comment>
<keyword evidence="4" id="KW-1185">Reference proteome</keyword>
<keyword evidence="2" id="KW-0812">Transmembrane</keyword>
<keyword evidence="1" id="KW-0175">Coiled coil</keyword>
<evidence type="ECO:0000313" key="3">
    <source>
        <dbReference type="EMBL" id="TRO64511.1"/>
    </source>
</evidence>
<dbReference type="EMBL" id="VHSF01000003">
    <property type="protein sequence ID" value="TRO64511.1"/>
    <property type="molecule type" value="Genomic_DNA"/>
</dbReference>
<evidence type="ECO:0000313" key="4">
    <source>
        <dbReference type="Proteomes" id="UP000315131"/>
    </source>
</evidence>
<proteinExistence type="predicted"/>
<dbReference type="OrthoDB" id="821805at2"/>
<gene>
    <name evidence="3" type="ORF">FGM01_13560</name>
</gene>
<name>A0A550I0L6_9FLAO</name>
<reference evidence="3 4" key="1">
    <citation type="submission" date="2019-06" db="EMBL/GenBank/DDBJ databases">
        <title>Gramella sabulilitoris sp. nov., isolated from a marine sand.</title>
        <authorList>
            <person name="Yoon J.-H."/>
        </authorList>
    </citation>
    <scope>NUCLEOTIDE SEQUENCE [LARGE SCALE GENOMIC DNA]</scope>
    <source>
        <strain evidence="3 4">HSMS-1</strain>
    </source>
</reference>
<feature type="coiled-coil region" evidence="1">
    <location>
        <begin position="63"/>
        <end position="97"/>
    </location>
</feature>
<evidence type="ECO:0000256" key="1">
    <source>
        <dbReference type="SAM" id="Coils"/>
    </source>
</evidence>
<evidence type="ECO:0000256" key="2">
    <source>
        <dbReference type="SAM" id="Phobius"/>
    </source>
</evidence>
<accession>A0A550I0L6</accession>
<keyword evidence="2" id="KW-1133">Transmembrane helix</keyword>
<organism evidence="3 4">
    <name type="scientific">Christiangramia sabulilitoris</name>
    <dbReference type="NCBI Taxonomy" id="2583991"/>
    <lineage>
        <taxon>Bacteria</taxon>
        <taxon>Pseudomonadati</taxon>
        <taxon>Bacteroidota</taxon>
        <taxon>Flavobacteriia</taxon>
        <taxon>Flavobacteriales</taxon>
        <taxon>Flavobacteriaceae</taxon>
        <taxon>Christiangramia</taxon>
    </lineage>
</organism>
<protein>
    <submittedName>
        <fullName evidence="3">Uncharacterized protein</fullName>
    </submittedName>
</protein>
<feature type="transmembrane region" description="Helical" evidence="2">
    <location>
        <begin position="21"/>
        <end position="42"/>
    </location>
</feature>
<dbReference type="AlphaFoldDB" id="A0A550I0L6"/>
<dbReference type="Proteomes" id="UP000315131">
    <property type="component" value="Unassembled WGS sequence"/>
</dbReference>
<sequence>MINFFRKIRRKLLSDNKFSKYLIYAIGEIVLVVIGILIALGINNWNNNRITQSESHEFNQRLLKEFKGNLDLAKLKIEKMEHRINGTREILELFEQNESDNNWRSLDSLLFIVLDGVKVEFVTGTLNEGLNTGKVALIDSDLLKGKLYGLPSNIDYVREWDKTYSDYLSNYLQAFLYKNFNYRKMDNAFSKDNIGTSKFNTNWNELLLANEEFENLIDNHYFQSKAQLQFHTNLRNEIAEIKELIEIELKK</sequence>
<keyword evidence="2" id="KW-0472">Membrane</keyword>